<keyword evidence="2" id="KW-1185">Reference proteome</keyword>
<dbReference type="SUPFAM" id="SSF47413">
    <property type="entry name" value="lambda repressor-like DNA-binding domains"/>
    <property type="match status" value="1"/>
</dbReference>
<comment type="caution">
    <text evidence="1">The sequence shown here is derived from an EMBL/GenBank/DDBJ whole genome shotgun (WGS) entry which is preliminary data.</text>
</comment>
<dbReference type="EMBL" id="WTVS01000026">
    <property type="protein sequence ID" value="NMF98412.1"/>
    <property type="molecule type" value="Genomic_DNA"/>
</dbReference>
<dbReference type="InterPro" id="IPR010982">
    <property type="entry name" value="Lambda_DNA-bd_dom_sf"/>
</dbReference>
<dbReference type="Gene3D" id="1.10.260.40">
    <property type="entry name" value="lambda repressor-like DNA-binding domains"/>
    <property type="match status" value="1"/>
</dbReference>
<gene>
    <name evidence="1" type="ORF">GPA27_13555</name>
</gene>
<evidence type="ECO:0000313" key="2">
    <source>
        <dbReference type="Proteomes" id="UP000634522"/>
    </source>
</evidence>
<name>A0ABX1NGH9_9RHOO</name>
<organism evidence="1 2">
    <name type="scientific">Aromatoleum toluolicum</name>
    <dbReference type="NCBI Taxonomy" id="90060"/>
    <lineage>
        <taxon>Bacteria</taxon>
        <taxon>Pseudomonadati</taxon>
        <taxon>Pseudomonadota</taxon>
        <taxon>Betaproteobacteria</taxon>
        <taxon>Rhodocyclales</taxon>
        <taxon>Rhodocyclaceae</taxon>
        <taxon>Aromatoleum</taxon>
    </lineage>
</organism>
<accession>A0ABX1NGH9</accession>
<protein>
    <submittedName>
        <fullName evidence="1">XRE family transcriptional regulator</fullName>
    </submittedName>
</protein>
<reference evidence="1 2" key="1">
    <citation type="submission" date="2019-12" db="EMBL/GenBank/DDBJ databases">
        <title>Comparative genomics gives insights into the taxonomy of the Azoarcus-Aromatoleum group and reveals separate origins of nif in the plant-associated Azoarcus and non-plant-associated Aromatoleum sub-groups.</title>
        <authorList>
            <person name="Lafos M."/>
            <person name="Maluk M."/>
            <person name="Batista M."/>
            <person name="Junghare M."/>
            <person name="Carmona M."/>
            <person name="Faoro H."/>
            <person name="Cruz L.M."/>
            <person name="Battistoni F."/>
            <person name="De Souza E."/>
            <person name="Pedrosa F."/>
            <person name="Chen W.-M."/>
            <person name="Poole P.S."/>
            <person name="Dixon R.A."/>
            <person name="James E.K."/>
        </authorList>
    </citation>
    <scope>NUCLEOTIDE SEQUENCE [LARGE SCALE GENOMIC DNA]</scope>
    <source>
        <strain evidence="1 2">T</strain>
    </source>
</reference>
<proteinExistence type="predicted"/>
<sequence>MTDPLQTLILRRLASVKNEEVGRAIGHDESHVSRIGRGERGLRLEELGAFLESLGLKVVEVGGDSVTIPAEKLRALKVLARDGLRHIGGDE</sequence>
<dbReference type="Proteomes" id="UP000634522">
    <property type="component" value="Unassembled WGS sequence"/>
</dbReference>
<dbReference type="RefSeq" id="WP_169141163.1">
    <property type="nucleotide sequence ID" value="NZ_WTVS01000026.1"/>
</dbReference>
<evidence type="ECO:0000313" key="1">
    <source>
        <dbReference type="EMBL" id="NMF98412.1"/>
    </source>
</evidence>